<dbReference type="PANTHER" id="PTHR34853:SF1">
    <property type="entry name" value="LIPASE 5"/>
    <property type="match status" value="1"/>
</dbReference>
<dbReference type="OrthoDB" id="9798122at2"/>
<dbReference type="SUPFAM" id="SSF53474">
    <property type="entry name" value="alpha/beta-Hydrolases"/>
    <property type="match status" value="1"/>
</dbReference>
<dbReference type="GO" id="GO:0004806">
    <property type="term" value="F:triacylglycerol lipase activity"/>
    <property type="evidence" value="ECO:0007669"/>
    <property type="project" value="InterPro"/>
</dbReference>
<organism evidence="2 3">
    <name type="scientific">Solihabitans fulvus</name>
    <dbReference type="NCBI Taxonomy" id="1892852"/>
    <lineage>
        <taxon>Bacteria</taxon>
        <taxon>Bacillati</taxon>
        <taxon>Actinomycetota</taxon>
        <taxon>Actinomycetes</taxon>
        <taxon>Pseudonocardiales</taxon>
        <taxon>Pseudonocardiaceae</taxon>
        <taxon>Solihabitans</taxon>
    </lineage>
</organism>
<dbReference type="AlphaFoldDB" id="A0A5B2WN40"/>
<gene>
    <name evidence="2" type="ORF">F0L68_35535</name>
</gene>
<keyword evidence="1" id="KW-0732">Signal</keyword>
<dbReference type="PANTHER" id="PTHR34853">
    <property type="match status" value="1"/>
</dbReference>
<name>A0A5B2WN40_9PSEU</name>
<dbReference type="PIRSF" id="PIRSF029171">
    <property type="entry name" value="Esterase_LipA"/>
    <property type="match status" value="1"/>
</dbReference>
<dbReference type="RefSeq" id="WP_149854292.1">
    <property type="nucleotide sequence ID" value="NZ_VUOB01000075.1"/>
</dbReference>
<feature type="chain" id="PRO_5022785345" evidence="1">
    <location>
        <begin position="27"/>
        <end position="380"/>
    </location>
</feature>
<dbReference type="InterPro" id="IPR005152">
    <property type="entry name" value="Lipase_secreted"/>
</dbReference>
<keyword evidence="3" id="KW-1185">Reference proteome</keyword>
<dbReference type="GO" id="GO:0016042">
    <property type="term" value="P:lipid catabolic process"/>
    <property type="evidence" value="ECO:0007669"/>
    <property type="project" value="InterPro"/>
</dbReference>
<dbReference type="InterPro" id="IPR029058">
    <property type="entry name" value="AB_hydrolase_fold"/>
</dbReference>
<accession>A0A5B2WN40</accession>
<dbReference type="Proteomes" id="UP000323454">
    <property type="component" value="Unassembled WGS sequence"/>
</dbReference>
<dbReference type="Gene3D" id="3.40.50.1820">
    <property type="entry name" value="alpha/beta hydrolase"/>
    <property type="match status" value="2"/>
</dbReference>
<dbReference type="EMBL" id="VUOB01000075">
    <property type="protein sequence ID" value="KAA2252368.1"/>
    <property type="molecule type" value="Genomic_DNA"/>
</dbReference>
<protein>
    <submittedName>
        <fullName evidence="2">Prolyl oligopeptidase family serine peptidase</fullName>
    </submittedName>
</protein>
<reference evidence="2 3" key="2">
    <citation type="submission" date="2019-09" db="EMBL/GenBank/DDBJ databases">
        <authorList>
            <person name="Jin C."/>
        </authorList>
    </citation>
    <scope>NUCLEOTIDE SEQUENCE [LARGE SCALE GENOMIC DNA]</scope>
    <source>
        <strain evidence="2 3">AN110305</strain>
    </source>
</reference>
<reference evidence="2 3" key="1">
    <citation type="submission" date="2019-09" db="EMBL/GenBank/DDBJ databases">
        <title>Goodfellowia gen. nov., a new genus of the Pseudonocardineae related to Actinoalloteichus, containing Goodfellowia coeruleoviolacea gen. nov., comb. nov. gen. nov., comb. nov.</title>
        <authorList>
            <person name="Labeda D."/>
        </authorList>
    </citation>
    <scope>NUCLEOTIDE SEQUENCE [LARGE SCALE GENOMIC DNA]</scope>
    <source>
        <strain evidence="2 3">AN110305</strain>
    </source>
</reference>
<evidence type="ECO:0000313" key="2">
    <source>
        <dbReference type="EMBL" id="KAA2252368.1"/>
    </source>
</evidence>
<evidence type="ECO:0000256" key="1">
    <source>
        <dbReference type="SAM" id="SignalP"/>
    </source>
</evidence>
<evidence type="ECO:0000313" key="3">
    <source>
        <dbReference type="Proteomes" id="UP000323454"/>
    </source>
</evidence>
<sequence>MKHRLMVLAALLTTLAGTWLSPAVPAAQALQDAPGAVEDIEPLPANLWLDGTAETYRFTYWSTGSHNEPVLVQGTAFLPQGKTPAGGWPVLSWEHGTVGLAPRCAPSTAGYPDHVRDYLTSMLNQGYAIVATDYVIPGDPGVHPYLDGSTAARNAIDMVRAAREIFPDTVSRSWAAIGHSQGGHAALFTTSLATRYAPELDFRGGLALAPASGIVDQFVDEVGPGTPDIVPPGGIAYFAYVLRGLKAARPSFDLADYLTPVGADLIKQAETTCLRELTDYIQAQHITIGASLTKPMSEGDFATIAHPVIDIPLAGYDRPLMIAHGSDDTDLPIELSKKLVADLQANGVGVVFNEYPGADHRSVLDASLADTLTYLRGLFS</sequence>
<proteinExistence type="predicted"/>
<dbReference type="Pfam" id="PF03583">
    <property type="entry name" value="LIP"/>
    <property type="match status" value="1"/>
</dbReference>
<comment type="caution">
    <text evidence="2">The sequence shown here is derived from an EMBL/GenBank/DDBJ whole genome shotgun (WGS) entry which is preliminary data.</text>
</comment>
<feature type="signal peptide" evidence="1">
    <location>
        <begin position="1"/>
        <end position="26"/>
    </location>
</feature>